<feature type="domain" description="HTH luxR-type" evidence="7">
    <location>
        <begin position="214"/>
        <end position="279"/>
    </location>
</feature>
<proteinExistence type="predicted"/>
<dbReference type="Proteomes" id="UP000516173">
    <property type="component" value="Chromosome"/>
</dbReference>
<dbReference type="Gene3D" id="3.40.50.2300">
    <property type="match status" value="1"/>
</dbReference>
<dbReference type="PROSITE" id="PS50043">
    <property type="entry name" value="HTH_LUXR_2"/>
    <property type="match status" value="1"/>
</dbReference>
<dbReference type="GO" id="GO:0006355">
    <property type="term" value="P:regulation of DNA-templated transcription"/>
    <property type="evidence" value="ECO:0007669"/>
    <property type="project" value="InterPro"/>
</dbReference>
<evidence type="ECO:0000259" key="8">
    <source>
        <dbReference type="PROSITE" id="PS50110"/>
    </source>
</evidence>
<name>A0A7G1KKF7_9NOCA</name>
<dbReference type="PANTHER" id="PTHR43214:SF24">
    <property type="entry name" value="TRANSCRIPTIONAL REGULATORY PROTEIN NARL-RELATED"/>
    <property type="match status" value="1"/>
</dbReference>
<feature type="compositionally biased region" description="Polar residues" evidence="5">
    <location>
        <begin position="42"/>
        <end position="69"/>
    </location>
</feature>
<dbReference type="SMART" id="SM00448">
    <property type="entry name" value="REC"/>
    <property type="match status" value="1"/>
</dbReference>
<feature type="domain" description="Response regulatory" evidence="8">
    <location>
        <begin position="74"/>
        <end position="187"/>
    </location>
</feature>
<evidence type="ECO:0000313" key="9">
    <source>
        <dbReference type="EMBL" id="BCK54683.1"/>
    </source>
</evidence>
<dbReference type="PRINTS" id="PR00038">
    <property type="entry name" value="HTHLUXR"/>
</dbReference>
<evidence type="ECO:0008006" key="11">
    <source>
        <dbReference type="Google" id="ProtNLM"/>
    </source>
</evidence>
<feature type="signal peptide" evidence="6">
    <location>
        <begin position="1"/>
        <end position="33"/>
    </location>
</feature>
<dbReference type="PANTHER" id="PTHR43214">
    <property type="entry name" value="TWO-COMPONENT RESPONSE REGULATOR"/>
    <property type="match status" value="1"/>
</dbReference>
<keyword evidence="2" id="KW-0238">DNA-binding</keyword>
<reference evidence="9 10" key="1">
    <citation type="submission" date="2020-08" db="EMBL/GenBank/DDBJ databases">
        <title>Genome Sequencing of Nocardia wallacei strain FMUON74 and assembly.</title>
        <authorList>
            <person name="Toyokawa M."/>
            <person name="Uesaka K."/>
        </authorList>
    </citation>
    <scope>NUCLEOTIDE SEQUENCE [LARGE SCALE GENOMIC DNA]</scope>
    <source>
        <strain evidence="9 10">FMUON74</strain>
    </source>
</reference>
<evidence type="ECO:0000256" key="4">
    <source>
        <dbReference type="PROSITE-ProRule" id="PRU00169"/>
    </source>
</evidence>
<keyword evidence="6" id="KW-0732">Signal</keyword>
<gene>
    <name evidence="9" type="ORF">NWFMUON74_24550</name>
</gene>
<dbReference type="InterPro" id="IPR039420">
    <property type="entry name" value="WalR-like"/>
</dbReference>
<sequence>MATNSSRRLLARAASSLALAATATMLTAGCAHADTTLGGRTESAQGQGETGCTPTPSASSDTAPRPATRTSTISVVIAGDQVVFRAGVRAVVGAQPDLHCVAEVRAATASADIRRLRPDVAVLDLDTPDPDDALAAEPALADRTRLLTFTEHATEENLYRALCLGASGFLTKDLAADRLVAAIRRAAHQDALIDPRLTSRLVTRLAHGIEPFAPAPEAESLTTREHEILQLIARAHTNPEIAELLGIGEQTVKTHVSHVLSKLGVRDRVHAAVYAHTRHLVPRAADAGGRA</sequence>
<dbReference type="InterPro" id="IPR011006">
    <property type="entry name" value="CheY-like_superfamily"/>
</dbReference>
<protein>
    <recommendedName>
        <fullName evidence="11">DNA-binding response regulator</fullName>
    </recommendedName>
</protein>
<keyword evidence="3" id="KW-0804">Transcription</keyword>
<feature type="region of interest" description="Disordered" evidence="5">
    <location>
        <begin position="39"/>
        <end position="69"/>
    </location>
</feature>
<dbReference type="InterPro" id="IPR000792">
    <property type="entry name" value="Tscrpt_reg_LuxR_C"/>
</dbReference>
<evidence type="ECO:0000256" key="5">
    <source>
        <dbReference type="SAM" id="MobiDB-lite"/>
    </source>
</evidence>
<dbReference type="AlphaFoldDB" id="A0A7G1KKF7"/>
<feature type="chain" id="PRO_5028988951" description="DNA-binding response regulator" evidence="6">
    <location>
        <begin position="34"/>
        <end position="291"/>
    </location>
</feature>
<dbReference type="InterPro" id="IPR016032">
    <property type="entry name" value="Sig_transdc_resp-reg_C-effctor"/>
</dbReference>
<dbReference type="EMBL" id="AP023396">
    <property type="protein sequence ID" value="BCK54683.1"/>
    <property type="molecule type" value="Genomic_DNA"/>
</dbReference>
<keyword evidence="4" id="KW-0597">Phosphoprotein</keyword>
<keyword evidence="10" id="KW-1185">Reference proteome</keyword>
<dbReference type="SUPFAM" id="SSF46894">
    <property type="entry name" value="C-terminal effector domain of the bipartite response regulators"/>
    <property type="match status" value="1"/>
</dbReference>
<dbReference type="RefSeq" id="WP_232110981.1">
    <property type="nucleotide sequence ID" value="NZ_AP023396.1"/>
</dbReference>
<dbReference type="SUPFAM" id="SSF52172">
    <property type="entry name" value="CheY-like"/>
    <property type="match status" value="1"/>
</dbReference>
<dbReference type="SMART" id="SM00421">
    <property type="entry name" value="HTH_LUXR"/>
    <property type="match status" value="1"/>
</dbReference>
<accession>A0A7G1KKF7</accession>
<dbReference type="PROSITE" id="PS51318">
    <property type="entry name" value="TAT"/>
    <property type="match status" value="1"/>
</dbReference>
<evidence type="ECO:0000259" key="7">
    <source>
        <dbReference type="PROSITE" id="PS50043"/>
    </source>
</evidence>
<dbReference type="Pfam" id="PF00072">
    <property type="entry name" value="Response_reg"/>
    <property type="match status" value="1"/>
</dbReference>
<dbReference type="Pfam" id="PF00196">
    <property type="entry name" value="GerE"/>
    <property type="match status" value="1"/>
</dbReference>
<dbReference type="InterPro" id="IPR006311">
    <property type="entry name" value="TAT_signal"/>
</dbReference>
<dbReference type="KEGG" id="nwl:NWFMUON74_24550"/>
<evidence type="ECO:0000256" key="3">
    <source>
        <dbReference type="ARBA" id="ARBA00023163"/>
    </source>
</evidence>
<evidence type="ECO:0000256" key="6">
    <source>
        <dbReference type="SAM" id="SignalP"/>
    </source>
</evidence>
<evidence type="ECO:0000256" key="2">
    <source>
        <dbReference type="ARBA" id="ARBA00023125"/>
    </source>
</evidence>
<feature type="modified residue" description="4-aspartylphosphate" evidence="4">
    <location>
        <position position="124"/>
    </location>
</feature>
<dbReference type="CDD" id="cd06170">
    <property type="entry name" value="LuxR_C_like"/>
    <property type="match status" value="1"/>
</dbReference>
<evidence type="ECO:0000256" key="1">
    <source>
        <dbReference type="ARBA" id="ARBA00023015"/>
    </source>
</evidence>
<dbReference type="GO" id="GO:0000160">
    <property type="term" value="P:phosphorelay signal transduction system"/>
    <property type="evidence" value="ECO:0007669"/>
    <property type="project" value="InterPro"/>
</dbReference>
<evidence type="ECO:0000313" key="10">
    <source>
        <dbReference type="Proteomes" id="UP000516173"/>
    </source>
</evidence>
<dbReference type="InterPro" id="IPR001789">
    <property type="entry name" value="Sig_transdc_resp-reg_receiver"/>
</dbReference>
<dbReference type="PROSITE" id="PS51257">
    <property type="entry name" value="PROKAR_LIPOPROTEIN"/>
    <property type="match status" value="1"/>
</dbReference>
<organism evidence="9 10">
    <name type="scientific">Nocardia wallacei</name>
    <dbReference type="NCBI Taxonomy" id="480035"/>
    <lineage>
        <taxon>Bacteria</taxon>
        <taxon>Bacillati</taxon>
        <taxon>Actinomycetota</taxon>
        <taxon>Actinomycetes</taxon>
        <taxon>Mycobacteriales</taxon>
        <taxon>Nocardiaceae</taxon>
        <taxon>Nocardia</taxon>
    </lineage>
</organism>
<dbReference type="PROSITE" id="PS50110">
    <property type="entry name" value="RESPONSE_REGULATORY"/>
    <property type="match status" value="1"/>
</dbReference>
<keyword evidence="1" id="KW-0805">Transcription regulation</keyword>
<dbReference type="GeneID" id="80347011"/>
<dbReference type="GO" id="GO:0003677">
    <property type="term" value="F:DNA binding"/>
    <property type="evidence" value="ECO:0007669"/>
    <property type="project" value="UniProtKB-KW"/>
</dbReference>